<dbReference type="PANTHER" id="PTHR32243:SF50">
    <property type="entry name" value="MALTOSE_MALTODEXTRIN TRANSPORT SYSTEM PERMEASE PROTEIN MALG"/>
    <property type="match status" value="1"/>
</dbReference>
<comment type="subcellular location">
    <subcellularLocation>
        <location evidence="1 9">Cell membrane</location>
        <topology evidence="1 9">Multi-pass membrane protein</topology>
    </subcellularLocation>
</comment>
<evidence type="ECO:0000259" key="10">
    <source>
        <dbReference type="PROSITE" id="PS50928"/>
    </source>
</evidence>
<feature type="transmembrane region" description="Helical" evidence="9">
    <location>
        <begin position="119"/>
        <end position="140"/>
    </location>
</feature>
<dbReference type="PROSITE" id="PS50928">
    <property type="entry name" value="ABC_TM1"/>
    <property type="match status" value="1"/>
</dbReference>
<dbReference type="AlphaFoldDB" id="A0A412PIN1"/>
<accession>A0A412PIN1</accession>
<evidence type="ECO:0000256" key="9">
    <source>
        <dbReference type="RuleBase" id="RU363032"/>
    </source>
</evidence>
<feature type="transmembrane region" description="Helical" evidence="9">
    <location>
        <begin position="152"/>
        <end position="171"/>
    </location>
</feature>
<keyword evidence="4" id="KW-1003">Cell membrane</keyword>
<evidence type="ECO:0000256" key="4">
    <source>
        <dbReference type="ARBA" id="ARBA00022475"/>
    </source>
</evidence>
<feature type="transmembrane region" description="Helical" evidence="9">
    <location>
        <begin position="256"/>
        <end position="277"/>
    </location>
</feature>
<dbReference type="SUPFAM" id="SSF161098">
    <property type="entry name" value="MetI-like"/>
    <property type="match status" value="1"/>
</dbReference>
<comment type="similarity">
    <text evidence="2">Belongs to the binding-protein-dependent transport system permease family. MalFG subfamily.</text>
</comment>
<dbReference type="GO" id="GO:0005886">
    <property type="term" value="C:plasma membrane"/>
    <property type="evidence" value="ECO:0007669"/>
    <property type="project" value="UniProtKB-SubCell"/>
</dbReference>
<evidence type="ECO:0000256" key="8">
    <source>
        <dbReference type="ARBA" id="ARBA00023136"/>
    </source>
</evidence>
<gene>
    <name evidence="11" type="ORF">DWX20_02830</name>
</gene>
<dbReference type="GO" id="GO:0015423">
    <property type="term" value="F:ABC-type maltose transporter activity"/>
    <property type="evidence" value="ECO:0007669"/>
    <property type="project" value="TreeGrafter"/>
</dbReference>
<evidence type="ECO:0000256" key="5">
    <source>
        <dbReference type="ARBA" id="ARBA00022597"/>
    </source>
</evidence>
<evidence type="ECO:0000256" key="7">
    <source>
        <dbReference type="ARBA" id="ARBA00022989"/>
    </source>
</evidence>
<dbReference type="InterPro" id="IPR035906">
    <property type="entry name" value="MetI-like_sf"/>
</dbReference>
<keyword evidence="5" id="KW-0762">Sugar transport</keyword>
<evidence type="ECO:0000256" key="2">
    <source>
        <dbReference type="ARBA" id="ARBA00009047"/>
    </source>
</evidence>
<dbReference type="RefSeq" id="WP_028078684.1">
    <property type="nucleotide sequence ID" value="NZ_AP028934.1"/>
</dbReference>
<organism evidence="11 12">
    <name type="scientific">Solobacterium moorei</name>
    <dbReference type="NCBI Taxonomy" id="102148"/>
    <lineage>
        <taxon>Bacteria</taxon>
        <taxon>Bacillati</taxon>
        <taxon>Bacillota</taxon>
        <taxon>Erysipelotrichia</taxon>
        <taxon>Erysipelotrichales</taxon>
        <taxon>Erysipelotrichaceae</taxon>
        <taxon>Solobacterium</taxon>
    </lineage>
</organism>
<dbReference type="GO" id="GO:0042956">
    <property type="term" value="P:maltodextrin transmembrane transport"/>
    <property type="evidence" value="ECO:0007669"/>
    <property type="project" value="TreeGrafter"/>
</dbReference>
<comment type="caution">
    <text evidence="11">The sequence shown here is derived from an EMBL/GenBank/DDBJ whole genome shotgun (WGS) entry which is preliminary data.</text>
</comment>
<reference evidence="11 12" key="1">
    <citation type="submission" date="2018-08" db="EMBL/GenBank/DDBJ databases">
        <title>A genome reference for cultivated species of the human gut microbiota.</title>
        <authorList>
            <person name="Zou Y."/>
            <person name="Xue W."/>
            <person name="Luo G."/>
        </authorList>
    </citation>
    <scope>NUCLEOTIDE SEQUENCE [LARGE SCALE GENOMIC DNA]</scope>
    <source>
        <strain evidence="11 12">AF18-46</strain>
    </source>
</reference>
<keyword evidence="6 9" id="KW-0812">Transmembrane</keyword>
<evidence type="ECO:0000256" key="6">
    <source>
        <dbReference type="ARBA" id="ARBA00022692"/>
    </source>
</evidence>
<keyword evidence="3 9" id="KW-0813">Transport</keyword>
<dbReference type="Pfam" id="PF00528">
    <property type="entry name" value="BPD_transp_1"/>
    <property type="match status" value="1"/>
</dbReference>
<feature type="transmembrane region" description="Helical" evidence="9">
    <location>
        <begin position="208"/>
        <end position="231"/>
    </location>
</feature>
<dbReference type="Gene3D" id="1.10.3720.10">
    <property type="entry name" value="MetI-like"/>
    <property type="match status" value="1"/>
</dbReference>
<protein>
    <submittedName>
        <fullName evidence="11">Sugar ABC transporter permease</fullName>
    </submittedName>
</protein>
<dbReference type="EMBL" id="QRWX01000001">
    <property type="protein sequence ID" value="RGT57998.1"/>
    <property type="molecule type" value="Genomic_DNA"/>
</dbReference>
<feature type="domain" description="ABC transmembrane type-1" evidence="10">
    <location>
        <begin position="82"/>
        <end position="278"/>
    </location>
</feature>
<dbReference type="GeneID" id="89619077"/>
<dbReference type="Proteomes" id="UP000284731">
    <property type="component" value="Unassembled WGS sequence"/>
</dbReference>
<dbReference type="CDD" id="cd06261">
    <property type="entry name" value="TM_PBP2"/>
    <property type="match status" value="1"/>
</dbReference>
<keyword evidence="7 9" id="KW-1133">Transmembrane helix</keyword>
<sequence>MSTNTVKRNKKSVSSRVGNFFVHVFLAMLAAVWVLPIFWIILTSFRAEQGSYVSTFFPKGYTLANYIKLFTDRNVLNFPRMFGNTLIIAVFTCIISTFFVLSVSYSLSRMRFKLRKPYMNLAMILGLFPGFMAMIAEYYILKALGLTEGSAVRLALIIVYSAGTGLGFQIAKGYFDTIPRSVDEAAIMDGATQWQVFTRITMPLSKPIIIYTVMTSFIAPWVDFIFAKVIVRANSDQFTVAIGLWNMLQKEYINQWYTSFAAGAVIISLPIAILFVYMQKFYVEGMSGAVKG</sequence>
<evidence type="ECO:0000256" key="3">
    <source>
        <dbReference type="ARBA" id="ARBA00022448"/>
    </source>
</evidence>
<feature type="transmembrane region" description="Helical" evidence="9">
    <location>
        <begin position="20"/>
        <end position="42"/>
    </location>
</feature>
<dbReference type="InterPro" id="IPR050901">
    <property type="entry name" value="BP-dep_ABC_trans_perm"/>
</dbReference>
<dbReference type="PANTHER" id="PTHR32243">
    <property type="entry name" value="MALTOSE TRANSPORT SYSTEM PERMEASE-RELATED"/>
    <property type="match status" value="1"/>
</dbReference>
<evidence type="ECO:0000313" key="12">
    <source>
        <dbReference type="Proteomes" id="UP000284731"/>
    </source>
</evidence>
<name>A0A412PIN1_9FIRM</name>
<proteinExistence type="inferred from homology"/>
<feature type="transmembrane region" description="Helical" evidence="9">
    <location>
        <begin position="86"/>
        <end position="107"/>
    </location>
</feature>
<dbReference type="InterPro" id="IPR000515">
    <property type="entry name" value="MetI-like"/>
</dbReference>
<evidence type="ECO:0000256" key="1">
    <source>
        <dbReference type="ARBA" id="ARBA00004651"/>
    </source>
</evidence>
<keyword evidence="8 9" id="KW-0472">Membrane</keyword>
<evidence type="ECO:0000313" key="11">
    <source>
        <dbReference type="EMBL" id="RGT57998.1"/>
    </source>
</evidence>